<evidence type="ECO:0000256" key="5">
    <source>
        <dbReference type="ARBA" id="ARBA00023242"/>
    </source>
</evidence>
<dbReference type="Gene3D" id="3.30.40.10">
    <property type="entry name" value="Zinc/RING finger domain, C3HC4 (zinc finger)"/>
    <property type="match status" value="1"/>
</dbReference>
<evidence type="ECO:0000313" key="10">
    <source>
        <dbReference type="Proteomes" id="UP001153069"/>
    </source>
</evidence>
<reference evidence="9" key="1">
    <citation type="submission" date="2020-06" db="EMBL/GenBank/DDBJ databases">
        <authorList>
            <consortium name="Plant Systems Biology data submission"/>
        </authorList>
    </citation>
    <scope>NUCLEOTIDE SEQUENCE</scope>
    <source>
        <strain evidence="9">D6</strain>
    </source>
</reference>
<keyword evidence="2" id="KW-0805">Transcription regulation</keyword>
<feature type="compositionally biased region" description="Gly residues" evidence="7">
    <location>
        <begin position="102"/>
        <end position="114"/>
    </location>
</feature>
<feature type="compositionally biased region" description="Basic residues" evidence="7">
    <location>
        <begin position="90"/>
        <end position="101"/>
    </location>
</feature>
<feature type="region of interest" description="Disordered" evidence="7">
    <location>
        <begin position="36"/>
        <end position="61"/>
    </location>
</feature>
<dbReference type="InterPro" id="IPR011011">
    <property type="entry name" value="Znf_FYVE_PHD"/>
</dbReference>
<feature type="compositionally biased region" description="Basic and acidic residues" evidence="7">
    <location>
        <begin position="1197"/>
        <end position="1206"/>
    </location>
</feature>
<dbReference type="Gene3D" id="2.30.30.140">
    <property type="match status" value="1"/>
</dbReference>
<feature type="compositionally biased region" description="Polar residues" evidence="7">
    <location>
        <begin position="1176"/>
        <end position="1188"/>
    </location>
</feature>
<dbReference type="InterPro" id="IPR001487">
    <property type="entry name" value="Bromodomain"/>
</dbReference>
<feature type="compositionally biased region" description="Basic and acidic residues" evidence="7">
    <location>
        <begin position="1163"/>
        <end position="1175"/>
    </location>
</feature>
<dbReference type="InterPro" id="IPR053820">
    <property type="entry name" value="MSL3_chromo-like"/>
</dbReference>
<organism evidence="9 10">
    <name type="scientific">Seminavis robusta</name>
    <dbReference type="NCBI Taxonomy" id="568900"/>
    <lineage>
        <taxon>Eukaryota</taxon>
        <taxon>Sar</taxon>
        <taxon>Stramenopiles</taxon>
        <taxon>Ochrophyta</taxon>
        <taxon>Bacillariophyta</taxon>
        <taxon>Bacillariophyceae</taxon>
        <taxon>Bacillariophycidae</taxon>
        <taxon>Naviculales</taxon>
        <taxon>Naviculaceae</taxon>
        <taxon>Seminavis</taxon>
    </lineage>
</organism>
<evidence type="ECO:0000256" key="7">
    <source>
        <dbReference type="SAM" id="MobiDB-lite"/>
    </source>
</evidence>
<feature type="compositionally biased region" description="Basic residues" evidence="7">
    <location>
        <begin position="116"/>
        <end position="126"/>
    </location>
</feature>
<dbReference type="PROSITE" id="PS51542">
    <property type="entry name" value="FYRN"/>
    <property type="match status" value="1"/>
</dbReference>
<dbReference type="Pfam" id="PF15613">
    <property type="entry name" value="WSD"/>
    <property type="match status" value="1"/>
</dbReference>
<keyword evidence="10" id="KW-1185">Reference proteome</keyword>
<dbReference type="OrthoDB" id="124855at2759"/>
<comment type="caution">
    <text evidence="9">The sequence shown here is derived from an EMBL/GenBank/DDBJ whole genome shotgun (WGS) entry which is preliminary data.</text>
</comment>
<feature type="compositionally biased region" description="Low complexity" evidence="7">
    <location>
        <begin position="459"/>
        <end position="473"/>
    </location>
</feature>
<name>A0A9N8HNH5_9STRA</name>
<feature type="region of interest" description="Disordered" evidence="7">
    <location>
        <begin position="445"/>
        <end position="476"/>
    </location>
</feature>
<dbReference type="SUPFAM" id="SSF47370">
    <property type="entry name" value="Bromodomain"/>
    <property type="match status" value="1"/>
</dbReference>
<dbReference type="EMBL" id="CAICTM010000985">
    <property type="protein sequence ID" value="CAB9519085.1"/>
    <property type="molecule type" value="Genomic_DNA"/>
</dbReference>
<feature type="region of interest" description="Disordered" evidence="7">
    <location>
        <begin position="617"/>
        <end position="669"/>
    </location>
</feature>
<feature type="region of interest" description="Disordered" evidence="7">
    <location>
        <begin position="2090"/>
        <end position="2118"/>
    </location>
</feature>
<keyword evidence="5" id="KW-0539">Nucleus</keyword>
<dbReference type="InterPro" id="IPR028941">
    <property type="entry name" value="WHIM2_dom"/>
</dbReference>
<keyword evidence="4" id="KW-0804">Transcription</keyword>
<sequence length="2360" mass="258491">MESAEYYYGDEAEDSMEVVAAEEADDDDVMAAVVVEEEEEEDDEEEDADEEDALEGEADAVVVPTVVEEESVPVAAAAVATAVPAAKPAPAKKKAPSKKSKGGGGKGGSAGGGANNKKKSSKKKKTAGNGASGSGSASASANSNNQVFSRISQERLNAAAKARNQLVESATTLPFKADEIHVRCFGRLTIEPATSKSHFSKANALYPVGYSCDRYEFSPVHGRVLKLRCSVLDGKKIKEKQAAKGVPVAVYLHDGPIFRIMWGQGIDEDKDDVVYPYDPYSMSAPLSTNQVDAVAIPTTAEGSGKPVIPVPGMRVKVTFDRGQGFEGTISKVGTPVEEGVKSKKRMHVEIEIQYDDGSSEVLMFPDPDVSLLLPEAEPDVDSQGNLEHREMNGLPVHTVIGLSPIEAWGKVLSRLGLTDEIISVAALDSMRCSRNLGLMEAKGKIESKKARKKSDADNGDAGASASGSPSGKAMVTFPSSMAEGEIALKVRGLRKELDHAKNQDRAAAVDLADKRISALGAYLSNPFSDKDPQLPHQSNWLALAVRKEKTKMGSTGNKKKIVTATDLLERNDTFYNSEIEQLIEGLPGSEYCTSYIFNSMRSGGFAATNRAWVHEAEARREKEREKRAKATKEQKAKDTQQKEKDMKRKQLNDRRDEQKRRKLEEEDEKKKARINERLARLNMQVEERLFKEACFQREKAIVALAKTFTREFARRRRAAEVVAGQQIFESKRRSGVTEATYLHLPKLSKVYDEDVLRVWDFISVFGDFFLKKGFIKSVPSMDSLQLAIDSLRGTGGEASISKQAATLSLTNIAVALCQPLAASQTRLLFASLIALYPVLQKEFGAAFFNEINDVNDKPADKKEDKEEGPKPDVLLPVNALTWQEIARVSFLSDALGELGYSRQDSAHLLRGYRSAGHPNSKESRRLRRVEDFAIALLRQALSECSEQSIERRPTTIRIEIPTTPSCQPLDWMFYLHNVRFMKPAELVSFTKNIEKALQHVKAAPNVTSASTSASALSLITGCLETLRSIESPQAKTAAEVAAFKNAQQSIVSFLDSQPSRTQQNGVLTANGTVAVKSISQAAPKQFSVTSSRHHMGLLRSLTLDKMAAAVVAAEDEKEVEEEEKKLPAEDSTMNDTEKEGNVAVKAETTQEPETPEANGETDPGEKDGDDKDSPQKDQTMADATTSTEVPVPMEVDSAEKSTKEDLDSGDAATAEPDGTETGVKQEDNGFSKEVSNGKKQKKPRDPRMIGKGTQYDDFCEDIPTAPEYIRRCLAVLRGLALAGPSEPFLYPVDPQSAPGYYETCLKPMCLWKAGKLLQAASKRFSQQYAKNDQETPDVPEEEVDKVVLEFGRNVRLIAYNCQSYANAGPMVVSAGAELLRIFERLLLDWVLAPSNLLVDLNELDDEKCVEHHASDEDSTVLLCDGCEGNFNITRLDPPLKSVPKGDWYCPRCVSGRWWGHLDPRIGMTVHRISTNGTTDDNATKSESSSTQGVVQKCFFEYPEATDSSPLLCYEVKMSDGVMESWTLEEVERSLSAAGKSLPRVRNIPALAESPGYGAVLPNKRVSRELVPIPLNPNISDAAAQAALSSTVFRDTISASGTLLLINPEQMNAGEWLRLLLLLVMKCSSSDMMQNLASKLEGESAEAMSKHIESLGKVSDIADVLEAVDDEDGQEEKQQEGVAEAGEKDVAQKMDIERVDHQLQGTPASMPVPGERRGSTVEVVPSAVEVVSSVPGVPGQASADVTQESKEVVLIDPVKEKRTADLVEKTKRARTREDAISAFMMKGQLKPTVASFEEDAVSHVIDAALGSKLPGLSFPATRCRNATCDFCGLSDVALGAPLMRAPDENEWGEFIPHTSRSRRVNLVASLQGKGISDGDDMEEETNSNEAPQKKLVLVKVRVEDEIVSEREDGAVFDRIPDGGMLEFCPRNPEGFQSELEFRSLVGLPFITGSLSAHECCAIAAHKARKIDVVQRFKTRQLDLAEAAAGMSCGRTLALGSDRMGRLYWKFHKDTDALLVYEPNDDDGENSGKWHRFSEPETIASVLASLGKDPVVKDLKRAYPRAAEMFKDGSWSDAIWKRHFPNALKALNESDESSSGKGAGGSNQALEEFEDEEPFETNEKVLVESKSGKLLWDAVVLEVSRSEGDKVTGYRVRYSGWSSRFDEWVDPSRLVEPSENNRQVQEEMLEEAAMKKEGLPAALNNMEAFAFIRAGTRARGAVPLPDFAGIARVGVGSADEKTFAVLKAGVLMIESALPIGSIDVTSKGPWKPSVAQQWRLLVERAESPSDLLRLVILLEDNITEEWFKTDVGHIRACLPNRWKALSEASVASLAVRIILLDRGLDYVTIDKKRYQEPRARKR</sequence>
<comment type="subcellular location">
    <subcellularLocation>
        <location evidence="1">Nucleus</location>
    </subcellularLocation>
</comment>
<dbReference type="InterPro" id="IPR013083">
    <property type="entry name" value="Znf_RING/FYVE/PHD"/>
</dbReference>
<evidence type="ECO:0000256" key="3">
    <source>
        <dbReference type="ARBA" id="ARBA00023117"/>
    </source>
</evidence>
<dbReference type="Gene3D" id="1.20.920.10">
    <property type="entry name" value="Bromodomain-like"/>
    <property type="match status" value="1"/>
</dbReference>
<feature type="compositionally biased region" description="Low complexity" evidence="7">
    <location>
        <begin position="134"/>
        <end position="144"/>
    </location>
</feature>
<evidence type="ECO:0000256" key="4">
    <source>
        <dbReference type="ARBA" id="ARBA00023163"/>
    </source>
</evidence>
<feature type="compositionally biased region" description="Low complexity" evidence="7">
    <location>
        <begin position="1147"/>
        <end position="1156"/>
    </location>
</feature>
<dbReference type="InterPro" id="IPR016197">
    <property type="entry name" value="Chromo-like_dom_sf"/>
</dbReference>
<dbReference type="Proteomes" id="UP001153069">
    <property type="component" value="Unassembled WGS sequence"/>
</dbReference>
<dbReference type="InterPro" id="IPR003888">
    <property type="entry name" value="FYrich_N"/>
</dbReference>
<dbReference type="PANTHER" id="PTHR47162">
    <property type="entry name" value="OS02G0192300 PROTEIN"/>
    <property type="match status" value="1"/>
</dbReference>
<feature type="domain" description="Bromo" evidence="8">
    <location>
        <begin position="1280"/>
        <end position="1372"/>
    </location>
</feature>
<evidence type="ECO:0000259" key="8">
    <source>
        <dbReference type="PROSITE" id="PS50014"/>
    </source>
</evidence>
<evidence type="ECO:0000313" key="9">
    <source>
        <dbReference type="EMBL" id="CAB9519085.1"/>
    </source>
</evidence>
<dbReference type="InterPro" id="IPR036427">
    <property type="entry name" value="Bromodomain-like_sf"/>
</dbReference>
<dbReference type="Pfam" id="PF22732">
    <property type="entry name" value="MSL3_chromo-like"/>
    <property type="match status" value="1"/>
</dbReference>
<dbReference type="GO" id="GO:0005634">
    <property type="term" value="C:nucleus"/>
    <property type="evidence" value="ECO:0007669"/>
    <property type="project" value="InterPro"/>
</dbReference>
<proteinExistence type="predicted"/>
<keyword evidence="3 6" id="KW-0103">Bromodomain</keyword>
<feature type="compositionally biased region" description="Acidic residues" evidence="7">
    <location>
        <begin position="2109"/>
        <end position="2118"/>
    </location>
</feature>
<evidence type="ECO:0000256" key="1">
    <source>
        <dbReference type="ARBA" id="ARBA00004123"/>
    </source>
</evidence>
<accession>A0A9N8HNH5</accession>
<feature type="region of interest" description="Disordered" evidence="7">
    <location>
        <begin position="81"/>
        <end position="144"/>
    </location>
</feature>
<evidence type="ECO:0000256" key="6">
    <source>
        <dbReference type="PROSITE-ProRule" id="PRU00035"/>
    </source>
</evidence>
<feature type="compositionally biased region" description="Basic and acidic residues" evidence="7">
    <location>
        <begin position="445"/>
        <end position="456"/>
    </location>
</feature>
<evidence type="ECO:0000256" key="2">
    <source>
        <dbReference type="ARBA" id="ARBA00023015"/>
    </source>
</evidence>
<gene>
    <name evidence="9" type="ORF">SEMRO_987_G228250.1</name>
</gene>
<feature type="compositionally biased region" description="Acidic residues" evidence="7">
    <location>
        <begin position="36"/>
        <end position="58"/>
    </location>
</feature>
<dbReference type="PANTHER" id="PTHR47162:SF10">
    <property type="entry name" value="METHYL-CPG-BINDING DOMAIN-CONTAINING PROTEIN 9 ISOFORM X1"/>
    <property type="match status" value="1"/>
</dbReference>
<dbReference type="SUPFAM" id="SSF54160">
    <property type="entry name" value="Chromo domain-like"/>
    <property type="match status" value="1"/>
</dbReference>
<protein>
    <submittedName>
        <fullName evidence="9">Specific demethylase 5C</fullName>
    </submittedName>
</protein>
<dbReference type="SUPFAM" id="SSF57903">
    <property type="entry name" value="FYVE/PHD zinc finger"/>
    <property type="match status" value="1"/>
</dbReference>
<feature type="region of interest" description="Disordered" evidence="7">
    <location>
        <begin position="1114"/>
        <end position="1257"/>
    </location>
</feature>
<dbReference type="PROSITE" id="PS50014">
    <property type="entry name" value="BROMODOMAIN_2"/>
    <property type="match status" value="1"/>
</dbReference>